<comment type="subcellular location">
    <subcellularLocation>
        <location evidence="1">Cell membrane</location>
        <topology evidence="1">Multi-pass membrane protein</topology>
    </subcellularLocation>
    <subcellularLocation>
        <location evidence="6">Membrane</location>
        <topology evidence="6">Multi-pass membrane protein</topology>
    </subcellularLocation>
</comment>
<evidence type="ECO:0000256" key="7">
    <source>
        <dbReference type="SAM" id="MobiDB-lite"/>
    </source>
</evidence>
<dbReference type="KEGG" id="samy:DB32_002033"/>
<evidence type="ECO:0000256" key="6">
    <source>
        <dbReference type="RuleBase" id="RU004057"/>
    </source>
</evidence>
<evidence type="ECO:0000256" key="4">
    <source>
        <dbReference type="ARBA" id="ARBA00022989"/>
    </source>
</evidence>
<evidence type="ECO:0000256" key="5">
    <source>
        <dbReference type="ARBA" id="ARBA00023136"/>
    </source>
</evidence>
<keyword evidence="3 8" id="KW-0812">Transmembrane</keyword>
<keyword evidence="6" id="KW-0653">Protein transport</keyword>
<dbReference type="GO" id="GO:0005886">
    <property type="term" value="C:plasma membrane"/>
    <property type="evidence" value="ECO:0007669"/>
    <property type="project" value="UniProtKB-SubCell"/>
</dbReference>
<dbReference type="GO" id="GO:0017038">
    <property type="term" value="P:protein import"/>
    <property type="evidence" value="ECO:0007669"/>
    <property type="project" value="TreeGrafter"/>
</dbReference>
<dbReference type="AlphaFoldDB" id="A0A0F6SEB1"/>
<feature type="transmembrane region" description="Helical" evidence="8">
    <location>
        <begin position="14"/>
        <end position="35"/>
    </location>
</feature>
<sequence>MNINLLELWHEMGLPVRIVVIVLTLQAVASIAVAIDRLVLLFRSQAVSRAFATKAAPLMDQGEWSRLFDEASKAKGSHLALVLYTGLKVFLDRSKAGDAPERAAELARRAIERKGESTSDELNRGLNVLASTGSTAPFVGLLGTVLGIINAFQMIAASGSGGIGTIGAAIGEALIVTGYGLCVAIPTVLVFNWISGRISRFEMGLTNAGSELADRLEVSEPVSTYRESGTRRAPTPSEELATAEAV</sequence>
<gene>
    <name evidence="10" type="ORF">DB32_002033</name>
</gene>
<evidence type="ECO:0000256" key="2">
    <source>
        <dbReference type="ARBA" id="ARBA00022475"/>
    </source>
</evidence>
<protein>
    <submittedName>
        <fullName evidence="10">MotA/TolQ/ExbB proton channel family protein</fullName>
    </submittedName>
</protein>
<evidence type="ECO:0000256" key="8">
    <source>
        <dbReference type="SAM" id="Phobius"/>
    </source>
</evidence>
<keyword evidence="6" id="KW-0813">Transport</keyword>
<dbReference type="Pfam" id="PF01618">
    <property type="entry name" value="MotA_ExbB"/>
    <property type="match status" value="1"/>
</dbReference>
<feature type="region of interest" description="Disordered" evidence="7">
    <location>
        <begin position="223"/>
        <end position="246"/>
    </location>
</feature>
<dbReference type="PANTHER" id="PTHR30625">
    <property type="entry name" value="PROTEIN TOLQ"/>
    <property type="match status" value="1"/>
</dbReference>
<feature type="transmembrane region" description="Helical" evidence="8">
    <location>
        <begin position="138"/>
        <end position="156"/>
    </location>
</feature>
<dbReference type="Proteomes" id="UP000034883">
    <property type="component" value="Chromosome"/>
</dbReference>
<dbReference type="EMBL" id="CP011125">
    <property type="protein sequence ID" value="AKF04884.1"/>
    <property type="molecule type" value="Genomic_DNA"/>
</dbReference>
<proteinExistence type="inferred from homology"/>
<evidence type="ECO:0000259" key="9">
    <source>
        <dbReference type="Pfam" id="PF01618"/>
    </source>
</evidence>
<feature type="domain" description="MotA/TolQ/ExbB proton channel" evidence="9">
    <location>
        <begin position="99"/>
        <end position="203"/>
    </location>
</feature>
<dbReference type="OrthoDB" id="9805133at2"/>
<reference evidence="10 11" key="1">
    <citation type="submission" date="2015-03" db="EMBL/GenBank/DDBJ databases">
        <title>Genome assembly of Sandaracinus amylolyticus DSM 53668.</title>
        <authorList>
            <person name="Sharma G."/>
            <person name="Subramanian S."/>
        </authorList>
    </citation>
    <scope>NUCLEOTIDE SEQUENCE [LARGE SCALE GENOMIC DNA]</scope>
    <source>
        <strain evidence="10 11">DSM 53668</strain>
    </source>
</reference>
<accession>A0A0F6SEB1</accession>
<keyword evidence="11" id="KW-1185">Reference proteome</keyword>
<dbReference type="InterPro" id="IPR002898">
    <property type="entry name" value="MotA_ExbB_proton_chnl"/>
</dbReference>
<keyword evidence="5 8" id="KW-0472">Membrane</keyword>
<evidence type="ECO:0000256" key="1">
    <source>
        <dbReference type="ARBA" id="ARBA00004651"/>
    </source>
</evidence>
<keyword evidence="4 8" id="KW-1133">Transmembrane helix</keyword>
<evidence type="ECO:0000256" key="3">
    <source>
        <dbReference type="ARBA" id="ARBA00022692"/>
    </source>
</evidence>
<organism evidence="10 11">
    <name type="scientific">Sandaracinus amylolyticus</name>
    <dbReference type="NCBI Taxonomy" id="927083"/>
    <lineage>
        <taxon>Bacteria</taxon>
        <taxon>Pseudomonadati</taxon>
        <taxon>Myxococcota</taxon>
        <taxon>Polyangia</taxon>
        <taxon>Polyangiales</taxon>
        <taxon>Sandaracinaceae</taxon>
        <taxon>Sandaracinus</taxon>
    </lineage>
</organism>
<evidence type="ECO:0000313" key="10">
    <source>
        <dbReference type="EMBL" id="AKF04884.1"/>
    </source>
</evidence>
<dbReference type="RefSeq" id="WP_053232181.1">
    <property type="nucleotide sequence ID" value="NZ_CP011125.1"/>
</dbReference>
<feature type="transmembrane region" description="Helical" evidence="8">
    <location>
        <begin position="168"/>
        <end position="194"/>
    </location>
</feature>
<dbReference type="STRING" id="927083.DB32_002033"/>
<keyword evidence="2" id="KW-1003">Cell membrane</keyword>
<name>A0A0F6SEB1_9BACT</name>
<dbReference type="InterPro" id="IPR050790">
    <property type="entry name" value="ExbB/TolQ_transport"/>
</dbReference>
<dbReference type="PANTHER" id="PTHR30625:SF3">
    <property type="entry name" value="TOL-PAL SYSTEM PROTEIN TOLQ"/>
    <property type="match status" value="1"/>
</dbReference>
<evidence type="ECO:0000313" key="11">
    <source>
        <dbReference type="Proteomes" id="UP000034883"/>
    </source>
</evidence>
<comment type="similarity">
    <text evidence="6">Belongs to the exbB/tolQ family.</text>
</comment>